<dbReference type="SMART" id="SM01043">
    <property type="entry name" value="BTAD"/>
    <property type="match status" value="1"/>
</dbReference>
<dbReference type="Gene3D" id="1.25.40.10">
    <property type="entry name" value="Tetratricopeptide repeat domain"/>
    <property type="match status" value="1"/>
</dbReference>
<dbReference type="PANTHER" id="PTHR16305">
    <property type="entry name" value="TESTICULAR SOLUBLE ADENYLYL CYCLASE"/>
    <property type="match status" value="1"/>
</dbReference>
<evidence type="ECO:0000313" key="5">
    <source>
        <dbReference type="Proteomes" id="UP001371218"/>
    </source>
</evidence>
<dbReference type="Pfam" id="PF03704">
    <property type="entry name" value="BTAD"/>
    <property type="match status" value="1"/>
</dbReference>
<reference evidence="4 5" key="1">
    <citation type="submission" date="2024-04" db="EMBL/GenBank/DDBJ databases">
        <title>Novel species of the genus Ideonella isolated from streams.</title>
        <authorList>
            <person name="Lu H."/>
        </authorList>
    </citation>
    <scope>NUCLEOTIDE SEQUENCE [LARGE SCALE GENOMIC DNA]</scope>
    <source>
        <strain evidence="4 5">DXS29W</strain>
    </source>
</reference>
<keyword evidence="1" id="KW-0547">Nucleotide-binding</keyword>
<sequence length="1121" mass="125500">MNENRGADRVVHVELLGPPRWRIGEAHGPLERKWAAALLLAATQTGGSRERVAQWLWPDSGEAARSNLRVLLHRMKAAAGGVNLLSDTGGWSLAEQVEADISALQLEGEHPRVDDAVAVLTKPLLFGCDYDDLPKLQSLVRDCSADLLRRAIRVALHQAESALRSGQPAELVQARGLLQRVLHEEPLDEPTHRLLMRVLVAQGERSAALAIYERLRLALEKDLGTSPDRQTRQLHIEILQENASPALTAPGPAGARLRTERLIGRGGLIEQLAKAARGGRHLWLQGEAGIGKTRVLEGLLSTVHGIHVACRMNDDSRPYAVLKRLLAPFSASISNDLDPSMSSLLQPLDSSSVDIHDVLEAVTQLLWRLKRDGVWVVAIEDVHNIDDASARVLIDLCEWLDTEENGHDLPALLLIARRQHDNPACTRLNQATMSLQGFDVVDIAPLDEAATTDLALELARQPPFRWLAEPRLAAELHRMGGGNPFFMLEIVRAAQEAETPELQQVRVRRVEELLGQRLRRASAPAQELCGLLAVAQHDFDPGMPGPLLMQDPPQLLASWRELMQLGLLGDTGFSHDLAREAARAQLVPPQAQLFHLKVAEFLERQQAASERIAFHYLNSHLPQRATEHVLRAMRKLTRDGLLDAALSLGQRASERIAHIGESDEGFELLWRLHAARVAHHVHDASRLVADLQTLTLHQRTSEQALITAVMRLRTDNRSESWPELQLSVRQLLDEPPLWPWWHALAVAYGQRAHHSDRPPADLRALALRVATDIRDREDGYSAAARETGMHRDCSHLLWELGEVEPAHQISQGWLASLGPRPSLLERDQALTTVGWMLAGAGRYVESLQVQKERLAYASRRGQSRSRERTLATLMSFRQTQLGLVADALATLERYASDPQDRFSVQPGLEYIPMQLLHALGDETGSARWRERILHRGDTSVPTELQGFCLMSVAWRDRAGGVVDLALLRPYLKDFAPEYERIVTFLACDSLRPDEAWRLAQAREQETLARGELGEASGARTEMARTLCRLDRWAEARLLIDQVLAWSPRHLAANVTAADQARRLWQAMCQCQHAARSDYRQQWARWRDEQAKQLPMAWRERFVRRHGWVDDQSDSAITALTA</sequence>
<dbReference type="InterPro" id="IPR027417">
    <property type="entry name" value="P-loop_NTPase"/>
</dbReference>
<evidence type="ECO:0000313" key="4">
    <source>
        <dbReference type="EMBL" id="MEK8029947.1"/>
    </source>
</evidence>
<keyword evidence="5" id="KW-1185">Reference proteome</keyword>
<dbReference type="Proteomes" id="UP001371218">
    <property type="component" value="Unassembled WGS sequence"/>
</dbReference>
<dbReference type="InterPro" id="IPR041664">
    <property type="entry name" value="AAA_16"/>
</dbReference>
<dbReference type="InterPro" id="IPR011990">
    <property type="entry name" value="TPR-like_helical_dom_sf"/>
</dbReference>
<evidence type="ECO:0000256" key="1">
    <source>
        <dbReference type="ARBA" id="ARBA00022741"/>
    </source>
</evidence>
<dbReference type="InterPro" id="IPR005158">
    <property type="entry name" value="BTAD"/>
</dbReference>
<dbReference type="PANTHER" id="PTHR16305:SF28">
    <property type="entry name" value="GUANYLATE CYCLASE DOMAIN-CONTAINING PROTEIN"/>
    <property type="match status" value="1"/>
</dbReference>
<dbReference type="EMBL" id="JBBUTG010000002">
    <property type="protein sequence ID" value="MEK8029947.1"/>
    <property type="molecule type" value="Genomic_DNA"/>
</dbReference>
<accession>A0ABU9BJ05</accession>
<protein>
    <submittedName>
        <fullName evidence="4">BTAD domain-containing putative transcriptional regulator</fullName>
    </submittedName>
</protein>
<proteinExistence type="predicted"/>
<dbReference type="Gene3D" id="3.40.50.300">
    <property type="entry name" value="P-loop containing nucleotide triphosphate hydrolases"/>
    <property type="match status" value="1"/>
</dbReference>
<name>A0ABU9BJ05_9BURK</name>
<dbReference type="SUPFAM" id="SSF48452">
    <property type="entry name" value="TPR-like"/>
    <property type="match status" value="1"/>
</dbReference>
<dbReference type="RefSeq" id="WP_341424307.1">
    <property type="nucleotide sequence ID" value="NZ_JBBUTG010000002.1"/>
</dbReference>
<organism evidence="4 5">
    <name type="scientific">Ideonella lacteola</name>
    <dbReference type="NCBI Taxonomy" id="2984193"/>
    <lineage>
        <taxon>Bacteria</taxon>
        <taxon>Pseudomonadati</taxon>
        <taxon>Pseudomonadota</taxon>
        <taxon>Betaproteobacteria</taxon>
        <taxon>Burkholderiales</taxon>
        <taxon>Sphaerotilaceae</taxon>
        <taxon>Ideonella</taxon>
    </lineage>
</organism>
<comment type="caution">
    <text evidence="4">The sequence shown here is derived from an EMBL/GenBank/DDBJ whole genome shotgun (WGS) entry which is preliminary data.</text>
</comment>
<feature type="domain" description="Bacterial transcriptional activator" evidence="3">
    <location>
        <begin position="86"/>
        <end position="239"/>
    </location>
</feature>
<dbReference type="SUPFAM" id="SSF52540">
    <property type="entry name" value="P-loop containing nucleoside triphosphate hydrolases"/>
    <property type="match status" value="1"/>
</dbReference>
<evidence type="ECO:0000256" key="2">
    <source>
        <dbReference type="ARBA" id="ARBA00022840"/>
    </source>
</evidence>
<gene>
    <name evidence="4" type="ORF">AACH06_03855</name>
</gene>
<keyword evidence="2" id="KW-0067">ATP-binding</keyword>
<dbReference type="Pfam" id="PF13191">
    <property type="entry name" value="AAA_16"/>
    <property type="match status" value="1"/>
</dbReference>
<evidence type="ECO:0000259" key="3">
    <source>
        <dbReference type="SMART" id="SM01043"/>
    </source>
</evidence>